<feature type="transmembrane region" description="Helical" evidence="10">
    <location>
        <begin position="134"/>
        <end position="151"/>
    </location>
</feature>
<evidence type="ECO:0000259" key="11">
    <source>
        <dbReference type="PROSITE" id="PS50262"/>
    </source>
</evidence>
<gene>
    <name evidence="12" type="ORF">PLOB_00010629</name>
</gene>
<dbReference type="Proteomes" id="UP001159405">
    <property type="component" value="Unassembled WGS sequence"/>
</dbReference>
<keyword evidence="13" id="KW-1185">Reference proteome</keyword>
<evidence type="ECO:0000256" key="7">
    <source>
        <dbReference type="ARBA" id="ARBA00023170"/>
    </source>
</evidence>
<dbReference type="PANTHER" id="PTHR24246">
    <property type="entry name" value="OLFACTORY RECEPTOR AND ADENOSINE RECEPTOR"/>
    <property type="match status" value="1"/>
</dbReference>
<keyword evidence="6 10" id="KW-0472">Membrane</keyword>
<accession>A0ABN8QTI7</accession>
<proteinExistence type="predicted"/>
<dbReference type="PANTHER" id="PTHR24246:SF27">
    <property type="entry name" value="ADENOSINE RECEPTOR, ISOFORM A"/>
    <property type="match status" value="1"/>
</dbReference>
<organism evidence="12 13">
    <name type="scientific">Porites lobata</name>
    <dbReference type="NCBI Taxonomy" id="104759"/>
    <lineage>
        <taxon>Eukaryota</taxon>
        <taxon>Metazoa</taxon>
        <taxon>Cnidaria</taxon>
        <taxon>Anthozoa</taxon>
        <taxon>Hexacorallia</taxon>
        <taxon>Scleractinia</taxon>
        <taxon>Fungiina</taxon>
        <taxon>Poritidae</taxon>
        <taxon>Porites</taxon>
    </lineage>
</organism>
<dbReference type="SUPFAM" id="SSF81321">
    <property type="entry name" value="Family A G protein-coupled receptor-like"/>
    <property type="match status" value="1"/>
</dbReference>
<feature type="transmembrane region" description="Helical" evidence="10">
    <location>
        <begin position="51"/>
        <end position="75"/>
    </location>
</feature>
<dbReference type="InterPro" id="IPR000276">
    <property type="entry name" value="GPCR_Rhodpsn"/>
</dbReference>
<keyword evidence="7" id="KW-0675">Receptor</keyword>
<comment type="caution">
    <text evidence="12">The sequence shown here is derived from an EMBL/GenBank/DDBJ whole genome shotgun (WGS) entry which is preliminary data.</text>
</comment>
<keyword evidence="4 10" id="KW-1133">Transmembrane helix</keyword>
<protein>
    <recommendedName>
        <fullName evidence="11">G-protein coupled receptors family 1 profile domain-containing protein</fullName>
    </recommendedName>
</protein>
<feature type="domain" description="G-protein coupled receptors family 1 profile" evidence="11">
    <location>
        <begin position="30"/>
        <end position="284"/>
    </location>
</feature>
<feature type="transmembrane region" description="Helical" evidence="10">
    <location>
        <begin position="20"/>
        <end position="39"/>
    </location>
</feature>
<evidence type="ECO:0000256" key="3">
    <source>
        <dbReference type="ARBA" id="ARBA00022692"/>
    </source>
</evidence>
<keyword evidence="9" id="KW-0807">Transducer</keyword>
<feature type="transmembrane region" description="Helical" evidence="10">
    <location>
        <begin position="171"/>
        <end position="189"/>
    </location>
</feature>
<keyword evidence="2" id="KW-1003">Cell membrane</keyword>
<evidence type="ECO:0000256" key="8">
    <source>
        <dbReference type="ARBA" id="ARBA00023180"/>
    </source>
</evidence>
<keyword evidence="3 10" id="KW-0812">Transmembrane</keyword>
<evidence type="ECO:0000256" key="5">
    <source>
        <dbReference type="ARBA" id="ARBA00023040"/>
    </source>
</evidence>
<dbReference type="Gene3D" id="1.20.1070.10">
    <property type="entry name" value="Rhodopsin 7-helix transmembrane proteins"/>
    <property type="match status" value="1"/>
</dbReference>
<keyword evidence="5" id="KW-0297">G-protein coupled receptor</keyword>
<feature type="transmembrane region" description="Helical" evidence="10">
    <location>
        <begin position="261"/>
        <end position="283"/>
    </location>
</feature>
<dbReference type="EMBL" id="CALNXK010000155">
    <property type="protein sequence ID" value="CAH3170339.1"/>
    <property type="molecule type" value="Genomic_DNA"/>
</dbReference>
<comment type="subcellular location">
    <subcellularLocation>
        <location evidence="1">Cell membrane</location>
        <topology evidence="1">Multi-pass membrane protein</topology>
    </subcellularLocation>
</comment>
<sequence>MLSMEIHFEKEICLGTGISFMILSFLIVVPNGIVLYVLYRNPLRCFRKAFSVFLAFISGVDFFIGTVVCIGETTIRFLCAFGDHSLPQEGDILRIIGYGAINSSILLVTAMSVDRLIAVVFPHFHLRKASPRKLVYFNTAIIIFSMIFALLQLHPGISVEVYRNVDQYLHAIFPLSTSTLCYLGMFFVLRKQSFRIGFQRQTALPSNLTLRDMRRVKRAQMERKFATTSFFILACLILSLTPYFVAIIIAAHCASCGEQNWFFVLVEASVAFLFLNSAANPFLTTFRINELKKSVKIVLHATQEGNEGSLGDFQLPATSLRNSKFV</sequence>
<dbReference type="PRINTS" id="PR00237">
    <property type="entry name" value="GPCRRHODOPSN"/>
</dbReference>
<dbReference type="PROSITE" id="PS50262">
    <property type="entry name" value="G_PROTEIN_RECEP_F1_2"/>
    <property type="match status" value="1"/>
</dbReference>
<evidence type="ECO:0000256" key="1">
    <source>
        <dbReference type="ARBA" id="ARBA00004651"/>
    </source>
</evidence>
<feature type="transmembrane region" description="Helical" evidence="10">
    <location>
        <begin position="95"/>
        <end position="113"/>
    </location>
</feature>
<evidence type="ECO:0000256" key="6">
    <source>
        <dbReference type="ARBA" id="ARBA00023136"/>
    </source>
</evidence>
<evidence type="ECO:0000313" key="12">
    <source>
        <dbReference type="EMBL" id="CAH3170339.1"/>
    </source>
</evidence>
<feature type="transmembrane region" description="Helical" evidence="10">
    <location>
        <begin position="225"/>
        <end position="249"/>
    </location>
</feature>
<keyword evidence="8" id="KW-0325">Glycoprotein</keyword>
<evidence type="ECO:0000256" key="10">
    <source>
        <dbReference type="SAM" id="Phobius"/>
    </source>
</evidence>
<name>A0ABN8QTI7_9CNID</name>
<evidence type="ECO:0000313" key="13">
    <source>
        <dbReference type="Proteomes" id="UP001159405"/>
    </source>
</evidence>
<evidence type="ECO:0000256" key="9">
    <source>
        <dbReference type="ARBA" id="ARBA00023224"/>
    </source>
</evidence>
<dbReference type="Pfam" id="PF00001">
    <property type="entry name" value="7tm_1"/>
    <property type="match status" value="1"/>
</dbReference>
<dbReference type="CDD" id="cd00637">
    <property type="entry name" value="7tm_classA_rhodopsin-like"/>
    <property type="match status" value="1"/>
</dbReference>
<evidence type="ECO:0000256" key="4">
    <source>
        <dbReference type="ARBA" id="ARBA00022989"/>
    </source>
</evidence>
<reference evidence="12 13" key="1">
    <citation type="submission" date="2022-05" db="EMBL/GenBank/DDBJ databases">
        <authorList>
            <consortium name="Genoscope - CEA"/>
            <person name="William W."/>
        </authorList>
    </citation>
    <scope>NUCLEOTIDE SEQUENCE [LARGE SCALE GENOMIC DNA]</scope>
</reference>
<evidence type="ECO:0000256" key="2">
    <source>
        <dbReference type="ARBA" id="ARBA00022475"/>
    </source>
</evidence>
<dbReference type="InterPro" id="IPR017452">
    <property type="entry name" value="GPCR_Rhodpsn_7TM"/>
</dbReference>